<dbReference type="AlphaFoldDB" id="A0A3A9ZN39"/>
<accession>A0A3A9ZN39</accession>
<evidence type="ECO:0000256" key="4">
    <source>
        <dbReference type="ARBA" id="ARBA00022842"/>
    </source>
</evidence>
<dbReference type="Proteomes" id="UP000281726">
    <property type="component" value="Unassembled WGS sequence"/>
</dbReference>
<dbReference type="InterPro" id="IPR020476">
    <property type="entry name" value="Nudix_hydrolase"/>
</dbReference>
<dbReference type="EMBL" id="RBAK01000002">
    <property type="protein sequence ID" value="RKN49324.1"/>
    <property type="molecule type" value="Genomic_DNA"/>
</dbReference>
<name>A0A3A9ZN39_9ACTN</name>
<evidence type="ECO:0000313" key="8">
    <source>
        <dbReference type="Proteomes" id="UP000281726"/>
    </source>
</evidence>
<comment type="cofactor">
    <cofactor evidence="1">
        <name>Mg(2+)</name>
        <dbReference type="ChEBI" id="CHEBI:18420"/>
    </cofactor>
</comment>
<dbReference type="GO" id="GO:0016787">
    <property type="term" value="F:hydrolase activity"/>
    <property type="evidence" value="ECO:0007669"/>
    <property type="project" value="UniProtKB-KW"/>
</dbReference>
<keyword evidence="4" id="KW-0460">Magnesium</keyword>
<dbReference type="InterPro" id="IPR020084">
    <property type="entry name" value="NUDIX_hydrolase_CS"/>
</dbReference>
<comment type="caution">
    <text evidence="7">The sequence shown here is derived from an EMBL/GenBank/DDBJ whole genome shotgun (WGS) entry which is preliminary data.</text>
</comment>
<dbReference type="InterPro" id="IPR015797">
    <property type="entry name" value="NUDIX_hydrolase-like_dom_sf"/>
</dbReference>
<comment type="similarity">
    <text evidence="2 5">Belongs to the Nudix hydrolase family.</text>
</comment>
<dbReference type="PROSITE" id="PS51462">
    <property type="entry name" value="NUDIX"/>
    <property type="match status" value="1"/>
</dbReference>
<feature type="domain" description="Nudix hydrolase" evidence="6">
    <location>
        <begin position="5"/>
        <end position="146"/>
    </location>
</feature>
<dbReference type="InterPro" id="IPR000086">
    <property type="entry name" value="NUDIX_hydrolase_dom"/>
</dbReference>
<dbReference type="Gene3D" id="3.90.79.10">
    <property type="entry name" value="Nucleoside Triphosphate Pyrophosphohydrolase"/>
    <property type="match status" value="1"/>
</dbReference>
<evidence type="ECO:0000256" key="3">
    <source>
        <dbReference type="ARBA" id="ARBA00022801"/>
    </source>
</evidence>
<dbReference type="PRINTS" id="PR00502">
    <property type="entry name" value="NUDIXFAMILY"/>
</dbReference>
<dbReference type="PANTHER" id="PTHR43046">
    <property type="entry name" value="GDP-MANNOSE MANNOSYL HYDROLASE"/>
    <property type="match status" value="1"/>
</dbReference>
<evidence type="ECO:0000256" key="1">
    <source>
        <dbReference type="ARBA" id="ARBA00001946"/>
    </source>
</evidence>
<keyword evidence="8" id="KW-1185">Reference proteome</keyword>
<dbReference type="Pfam" id="PF00293">
    <property type="entry name" value="NUDIX"/>
    <property type="match status" value="1"/>
</dbReference>
<dbReference type="CDD" id="cd04685">
    <property type="entry name" value="NUDIX_Hydrolase"/>
    <property type="match status" value="1"/>
</dbReference>
<proteinExistence type="inferred from homology"/>
<gene>
    <name evidence="7" type="ORF">D7223_07430</name>
</gene>
<dbReference type="PANTHER" id="PTHR43046:SF12">
    <property type="entry name" value="GDP-MANNOSE MANNOSYL HYDROLASE"/>
    <property type="match status" value="1"/>
</dbReference>
<keyword evidence="3 5" id="KW-0378">Hydrolase</keyword>
<reference evidence="7 8" key="1">
    <citation type="journal article" date="2004" name="Syst. Appl. Microbiol.">
        <title>Cryptoendolithic actinomycetes from antarctic sandstone rock samples: Micromonospora endolithica sp. nov. and two isolates related to Micromonospora coerulea Jensen 1932.</title>
        <authorList>
            <person name="Hirsch P."/>
            <person name="Mevs U."/>
            <person name="Kroppenstedt R.M."/>
            <person name="Schumann P."/>
            <person name="Stackebrandt E."/>
        </authorList>
    </citation>
    <scope>NUCLEOTIDE SEQUENCE [LARGE SCALE GENOMIC DNA]</scope>
    <source>
        <strain evidence="7 8">JCM 12677</strain>
    </source>
</reference>
<dbReference type="PROSITE" id="PS00893">
    <property type="entry name" value="NUDIX_BOX"/>
    <property type="match status" value="1"/>
</dbReference>
<evidence type="ECO:0000313" key="7">
    <source>
        <dbReference type="EMBL" id="RKN49324.1"/>
    </source>
</evidence>
<organism evidence="7 8">
    <name type="scientific">Micromonospora endolithica</name>
    <dbReference type="NCBI Taxonomy" id="230091"/>
    <lineage>
        <taxon>Bacteria</taxon>
        <taxon>Bacillati</taxon>
        <taxon>Actinomycetota</taxon>
        <taxon>Actinomycetes</taxon>
        <taxon>Micromonosporales</taxon>
        <taxon>Micromonosporaceae</taxon>
        <taxon>Micromonospora</taxon>
    </lineage>
</organism>
<dbReference type="RefSeq" id="WP_120726394.1">
    <property type="nucleotide sequence ID" value="NZ_RBAK01000002.1"/>
</dbReference>
<evidence type="ECO:0000256" key="2">
    <source>
        <dbReference type="ARBA" id="ARBA00005582"/>
    </source>
</evidence>
<evidence type="ECO:0000259" key="6">
    <source>
        <dbReference type="PROSITE" id="PS51462"/>
    </source>
</evidence>
<sequence length="172" mass="18560">MTVYTPRRASRVLLVDAAGRVLLFGGFDPARPDHRYWFTPGGGLDPGETYAICAARELAEETGLRLPPEAFGAPVHRDVTEFPFDGVWYRQEQEFFLVRVDAHAVDTAGFNDVERACVPDHRWWSVDELTASGQRYYPADLPAVLARALAGGVVPSSPTGGSAPAATGGAPC</sequence>
<protein>
    <submittedName>
        <fullName evidence="7">NUDIX domain-containing protein</fullName>
    </submittedName>
</protein>
<evidence type="ECO:0000256" key="5">
    <source>
        <dbReference type="RuleBase" id="RU003476"/>
    </source>
</evidence>
<dbReference type="OrthoDB" id="9804442at2"/>
<dbReference type="SUPFAM" id="SSF55811">
    <property type="entry name" value="Nudix"/>
    <property type="match status" value="1"/>
</dbReference>